<dbReference type="Gene3D" id="1.20.1070.10">
    <property type="entry name" value="Rhodopsin 7-helix transmembrane proteins"/>
    <property type="match status" value="1"/>
</dbReference>
<organism evidence="11 12">
    <name type="scientific">Patiria miniata</name>
    <name type="common">Bat star</name>
    <name type="synonym">Asterina miniata</name>
    <dbReference type="NCBI Taxonomy" id="46514"/>
    <lineage>
        <taxon>Eukaryota</taxon>
        <taxon>Metazoa</taxon>
        <taxon>Echinodermata</taxon>
        <taxon>Eleutherozoa</taxon>
        <taxon>Asterozoa</taxon>
        <taxon>Asteroidea</taxon>
        <taxon>Valvatacea</taxon>
        <taxon>Valvatida</taxon>
        <taxon>Asterinidae</taxon>
        <taxon>Patiria</taxon>
    </lineage>
</organism>
<name>A0A914AIV0_PATMI</name>
<protein>
    <recommendedName>
        <fullName evidence="10">G-protein coupled receptors family 1 profile domain-containing protein</fullName>
    </recommendedName>
</protein>
<dbReference type="PROSITE" id="PS50262">
    <property type="entry name" value="G_PROTEIN_RECEP_F1_2"/>
    <property type="match status" value="1"/>
</dbReference>
<dbReference type="EnsemblMetazoa" id="XM_038207729.1">
    <property type="protein sequence ID" value="XP_038063657.1"/>
    <property type="gene ID" value="LOC119734303"/>
</dbReference>
<accession>A0A914AIV0</accession>
<feature type="transmembrane region" description="Helical" evidence="9">
    <location>
        <begin position="61"/>
        <end position="85"/>
    </location>
</feature>
<dbReference type="InterPro" id="IPR000276">
    <property type="entry name" value="GPCR_Rhodpsn"/>
</dbReference>
<evidence type="ECO:0000256" key="6">
    <source>
        <dbReference type="ARBA" id="ARBA00023136"/>
    </source>
</evidence>
<comment type="subcellular location">
    <subcellularLocation>
        <location evidence="1">Cell membrane</location>
        <topology evidence="1">Multi-pass membrane protein</topology>
    </subcellularLocation>
</comment>
<evidence type="ECO:0000256" key="7">
    <source>
        <dbReference type="ARBA" id="ARBA00023170"/>
    </source>
</evidence>
<evidence type="ECO:0000313" key="11">
    <source>
        <dbReference type="EnsemblMetazoa" id="XP_038063657.1"/>
    </source>
</evidence>
<keyword evidence="2" id="KW-1003">Cell membrane</keyword>
<dbReference type="PANTHER" id="PTHR24228:SF72">
    <property type="entry name" value="G-PROTEIN COUPLED RECEPTORS FAMILY 1 PROFILE DOMAIN-CONTAINING PROTEIN"/>
    <property type="match status" value="1"/>
</dbReference>
<evidence type="ECO:0000256" key="5">
    <source>
        <dbReference type="ARBA" id="ARBA00023040"/>
    </source>
</evidence>
<feature type="transmembrane region" description="Helical" evidence="9">
    <location>
        <begin position="287"/>
        <end position="308"/>
    </location>
</feature>
<evidence type="ECO:0000256" key="8">
    <source>
        <dbReference type="ARBA" id="ARBA00023224"/>
    </source>
</evidence>
<keyword evidence="12" id="KW-1185">Reference proteome</keyword>
<keyword evidence="4 9" id="KW-1133">Transmembrane helix</keyword>
<feature type="transmembrane region" description="Helical" evidence="9">
    <location>
        <begin position="254"/>
        <end position="275"/>
    </location>
</feature>
<dbReference type="OMA" id="SIAYMAC"/>
<dbReference type="AlphaFoldDB" id="A0A914AIV0"/>
<dbReference type="InterPro" id="IPR017452">
    <property type="entry name" value="GPCR_Rhodpsn_7TM"/>
</dbReference>
<feature type="transmembrane region" description="Helical" evidence="9">
    <location>
        <begin position="189"/>
        <end position="212"/>
    </location>
</feature>
<feature type="transmembrane region" description="Helical" evidence="9">
    <location>
        <begin position="141"/>
        <end position="169"/>
    </location>
</feature>
<dbReference type="GO" id="GO:0005886">
    <property type="term" value="C:plasma membrane"/>
    <property type="evidence" value="ECO:0007669"/>
    <property type="project" value="UniProtKB-SubCell"/>
</dbReference>
<dbReference type="GO" id="GO:0004930">
    <property type="term" value="F:G protein-coupled receptor activity"/>
    <property type="evidence" value="ECO:0007669"/>
    <property type="project" value="UniProtKB-KW"/>
</dbReference>
<feature type="transmembrane region" description="Helical" evidence="9">
    <location>
        <begin position="91"/>
        <end position="120"/>
    </location>
</feature>
<evidence type="ECO:0000256" key="3">
    <source>
        <dbReference type="ARBA" id="ARBA00022692"/>
    </source>
</evidence>
<dbReference type="RefSeq" id="XP_038063657.1">
    <property type="nucleotide sequence ID" value="XM_038207729.1"/>
</dbReference>
<dbReference type="SUPFAM" id="SSF81321">
    <property type="entry name" value="Family A G protein-coupled receptor-like"/>
    <property type="match status" value="1"/>
</dbReference>
<feature type="transmembrane region" description="Helical" evidence="9">
    <location>
        <begin position="24"/>
        <end position="49"/>
    </location>
</feature>
<keyword evidence="3 9" id="KW-0812">Transmembrane</keyword>
<dbReference type="PRINTS" id="PR00237">
    <property type="entry name" value="GPCRRHODOPSN"/>
</dbReference>
<evidence type="ECO:0000256" key="4">
    <source>
        <dbReference type="ARBA" id="ARBA00022989"/>
    </source>
</evidence>
<dbReference type="Pfam" id="PF00001">
    <property type="entry name" value="7tm_1"/>
    <property type="match status" value="1"/>
</dbReference>
<keyword evidence="7" id="KW-0675">Receptor</keyword>
<feature type="domain" description="G-protein coupled receptors family 1 profile" evidence="10">
    <location>
        <begin position="39"/>
        <end position="306"/>
    </location>
</feature>
<dbReference type="OrthoDB" id="10044919at2759"/>
<evidence type="ECO:0000313" key="12">
    <source>
        <dbReference type="Proteomes" id="UP000887568"/>
    </source>
</evidence>
<keyword evidence="6 9" id="KW-0472">Membrane</keyword>
<reference evidence="11" key="1">
    <citation type="submission" date="2022-11" db="UniProtKB">
        <authorList>
            <consortium name="EnsemblMetazoa"/>
        </authorList>
    </citation>
    <scope>IDENTIFICATION</scope>
</reference>
<dbReference type="Proteomes" id="UP000887568">
    <property type="component" value="Unplaced"/>
</dbReference>
<keyword evidence="8" id="KW-0807">Transducer</keyword>
<evidence type="ECO:0000259" key="10">
    <source>
        <dbReference type="PROSITE" id="PS50262"/>
    </source>
</evidence>
<evidence type="ECO:0000256" key="9">
    <source>
        <dbReference type="SAM" id="Phobius"/>
    </source>
</evidence>
<keyword evidence="5" id="KW-0297">G-protein coupled receptor</keyword>
<dbReference type="CDD" id="cd00637">
    <property type="entry name" value="7tm_classA_rhodopsin-like"/>
    <property type="match status" value="1"/>
</dbReference>
<dbReference type="GeneID" id="119734303"/>
<dbReference type="PANTHER" id="PTHR24228">
    <property type="entry name" value="B2 BRADYKININ RECEPTOR/ANGIOTENSIN II RECEPTOR"/>
    <property type="match status" value="1"/>
</dbReference>
<evidence type="ECO:0000256" key="2">
    <source>
        <dbReference type="ARBA" id="ARBA00022475"/>
    </source>
</evidence>
<evidence type="ECO:0000256" key="1">
    <source>
        <dbReference type="ARBA" id="ARBA00004651"/>
    </source>
</evidence>
<proteinExistence type="predicted"/>
<sequence length="334" mass="36936">MDDLSNSTSSLHDEVYSSYAERQIIAAVALVVSVLGLFGNALVIAAVVLSKKLWNATYMFVLNLSIADFVTCAYVIPINAAVLLSTEHMPALMPFCTVAGFLFTLCFGCSLNNLTCIAISRYAIVSVSKATYSKLFSRRRTAVAIALTWLVSTCAVLIPALTGCLQLGLDEVYLSCVVDTQNSSKGCSIAYMACLVPIQFCLITWSCVMIFYRIRTHAKRSQHLAPIEMRVYGNRRMQHPKPSNKLQVEVTKNLLFVVGAFVVCILPVNICVLLLNTLADTAMVKKIFPVSFTILLINSCLNPMIYGLKNPLFKTVFRCIVRGKFAEIPDRIWK</sequence>